<gene>
    <name evidence="2" type="ORF">CQ13_33820</name>
</gene>
<organism evidence="2 3">
    <name type="scientific">Bradyrhizobium retamae</name>
    <dbReference type="NCBI Taxonomy" id="1300035"/>
    <lineage>
        <taxon>Bacteria</taxon>
        <taxon>Pseudomonadati</taxon>
        <taxon>Pseudomonadota</taxon>
        <taxon>Alphaproteobacteria</taxon>
        <taxon>Hyphomicrobiales</taxon>
        <taxon>Nitrobacteraceae</taxon>
        <taxon>Bradyrhizobium</taxon>
    </lineage>
</organism>
<proteinExistence type="predicted"/>
<evidence type="ECO:0000313" key="3">
    <source>
        <dbReference type="Proteomes" id="UP000052023"/>
    </source>
</evidence>
<dbReference type="AlphaFoldDB" id="A0A0R3MGQ5"/>
<reference evidence="2 3" key="1">
    <citation type="submission" date="2014-03" db="EMBL/GenBank/DDBJ databases">
        <title>Bradyrhizobium valentinum sp. nov., isolated from effective nodules of Lupinus mariae-josephae, a lupine endemic of basic-lime soils in Eastern Spain.</title>
        <authorList>
            <person name="Duran D."/>
            <person name="Rey L."/>
            <person name="Navarro A."/>
            <person name="Busquets A."/>
            <person name="Imperial J."/>
            <person name="Ruiz-Argueso T."/>
        </authorList>
    </citation>
    <scope>NUCLEOTIDE SEQUENCE [LARGE SCALE GENOMIC DNA]</scope>
    <source>
        <strain evidence="2 3">Ro19</strain>
    </source>
</reference>
<evidence type="ECO:0000256" key="1">
    <source>
        <dbReference type="SAM" id="MobiDB-lite"/>
    </source>
</evidence>
<comment type="caution">
    <text evidence="2">The sequence shown here is derived from an EMBL/GenBank/DDBJ whole genome shotgun (WGS) entry which is preliminary data.</text>
</comment>
<accession>A0A0R3MGQ5</accession>
<keyword evidence="3" id="KW-1185">Reference proteome</keyword>
<feature type="compositionally biased region" description="Basic and acidic residues" evidence="1">
    <location>
        <begin position="1"/>
        <end position="11"/>
    </location>
</feature>
<protein>
    <submittedName>
        <fullName evidence="2">Uncharacterized protein</fullName>
    </submittedName>
</protein>
<evidence type="ECO:0000313" key="2">
    <source>
        <dbReference type="EMBL" id="KRR19401.1"/>
    </source>
</evidence>
<sequence>MALRSPGEDRIAPAPGTGRNDASQEVLRTMFEVMCREPFQQIGLADVRLQLKRGDLTPAAAESAGSVFGADRRRSLVDR</sequence>
<feature type="region of interest" description="Disordered" evidence="1">
    <location>
        <begin position="1"/>
        <end position="22"/>
    </location>
</feature>
<dbReference type="EMBL" id="LLYA01000186">
    <property type="protein sequence ID" value="KRR19401.1"/>
    <property type="molecule type" value="Genomic_DNA"/>
</dbReference>
<name>A0A0R3MGQ5_9BRAD</name>
<dbReference type="Proteomes" id="UP000052023">
    <property type="component" value="Unassembled WGS sequence"/>
</dbReference>